<comment type="caution">
    <text evidence="1">The sequence shown here is derived from an EMBL/GenBank/DDBJ whole genome shotgun (WGS) entry which is preliminary data.</text>
</comment>
<dbReference type="Proteomes" id="UP000578531">
    <property type="component" value="Unassembled WGS sequence"/>
</dbReference>
<protein>
    <submittedName>
        <fullName evidence="1">Uncharacterized protein</fullName>
    </submittedName>
</protein>
<dbReference type="AlphaFoldDB" id="A0A8H6G2K5"/>
<accession>A0A8H6G2K5</accession>
<dbReference type="GeneID" id="59284243"/>
<evidence type="ECO:0000313" key="2">
    <source>
        <dbReference type="Proteomes" id="UP000578531"/>
    </source>
</evidence>
<sequence>MIRPYCSVTDWPPTAKTDCKGWTVGIVNVLAVLTIDPNEPSDTGVPETVTAGPLLEVVVPAMATPAGPAAMTWPATV</sequence>
<dbReference type="RefSeq" id="XP_037168596.1">
    <property type="nucleotide sequence ID" value="XM_037304503.1"/>
</dbReference>
<name>A0A8H6G2K5_9LECA</name>
<keyword evidence="2" id="KW-1185">Reference proteome</keyword>
<evidence type="ECO:0000313" key="1">
    <source>
        <dbReference type="EMBL" id="KAF6239309.1"/>
    </source>
</evidence>
<proteinExistence type="predicted"/>
<organism evidence="1 2">
    <name type="scientific">Letharia columbiana</name>
    <dbReference type="NCBI Taxonomy" id="112416"/>
    <lineage>
        <taxon>Eukaryota</taxon>
        <taxon>Fungi</taxon>
        <taxon>Dikarya</taxon>
        <taxon>Ascomycota</taxon>
        <taxon>Pezizomycotina</taxon>
        <taxon>Lecanoromycetes</taxon>
        <taxon>OSLEUM clade</taxon>
        <taxon>Lecanoromycetidae</taxon>
        <taxon>Lecanorales</taxon>
        <taxon>Lecanorineae</taxon>
        <taxon>Parmeliaceae</taxon>
        <taxon>Letharia</taxon>
    </lineage>
</organism>
<dbReference type="EMBL" id="JACCJC010000006">
    <property type="protein sequence ID" value="KAF6239309.1"/>
    <property type="molecule type" value="Genomic_DNA"/>
</dbReference>
<reference evidence="1 2" key="1">
    <citation type="journal article" date="2020" name="Genomics">
        <title>Complete, high-quality genomes from long-read metagenomic sequencing of two wolf lichen thalli reveals enigmatic genome architecture.</title>
        <authorList>
            <person name="McKenzie S.K."/>
            <person name="Walston R.F."/>
            <person name="Allen J.L."/>
        </authorList>
    </citation>
    <scope>NUCLEOTIDE SEQUENCE [LARGE SCALE GENOMIC DNA]</scope>
    <source>
        <strain evidence="1">WasteWater2</strain>
    </source>
</reference>
<gene>
    <name evidence="1" type="ORF">HO173_002571</name>
</gene>